<proteinExistence type="predicted"/>
<name>A0A6J7X673_9CAUD</name>
<protein>
    <submittedName>
        <fullName evidence="1">Uncharacterized protein</fullName>
    </submittedName>
</protein>
<accession>A0A6J7X673</accession>
<organism evidence="1">
    <name type="scientific">uncultured Caudovirales phage</name>
    <dbReference type="NCBI Taxonomy" id="2100421"/>
    <lineage>
        <taxon>Viruses</taxon>
        <taxon>Duplodnaviria</taxon>
        <taxon>Heunggongvirae</taxon>
        <taxon>Uroviricota</taxon>
        <taxon>Caudoviricetes</taxon>
        <taxon>Peduoviridae</taxon>
        <taxon>Maltschvirus</taxon>
        <taxon>Maltschvirus maltsch</taxon>
    </lineage>
</organism>
<sequence length="472" mass="51819">MSIAQKMLLTAGSNKQQLTWVATPNYQQAFTPGNGGMYLTKVINANVGVNSQGDGQYWTAIGRYYTGDSTAVWRSINAGFGTWSRFPSTGFSDSFDTDIEDVVYSVGEDSGLLANNGVSRTGSPYILNGGLFGQGVYSFNGSIWARVGSNLPSSPFVGSFAGDYWTKIAVYRNTTYSPNQFWIIAISKKYNWFAYSIDGGVTWTTKRQITVSSTNSLIVDIKAIRPVGRQLSGTTWFYRVSSRNDSFSNPSPLGSYYCTAGQPSSTQAWTIVRGLSATYNSSQDKFNFWNNLTYDNTLNVLFVTGEKGSPVEGQIAYTSLTAATENSFPFPSVQPREWFRYTPPWPSGYILNHAPNVLASDCQTISGGVAFGDIIAPGDSINNQVPPNRVALFVNAGSATWMTDIQKPGNWMVTSPINPGFAMNSIATAFTVNYPKHTKPEISLIADDRSNDTLVWYKLTFPYFPNQIKFAP</sequence>
<gene>
    <name evidence="1" type="ORF">UFOVP760_274</name>
</gene>
<dbReference type="EMBL" id="LR798360">
    <property type="protein sequence ID" value="CAB5226500.1"/>
    <property type="molecule type" value="Genomic_DNA"/>
</dbReference>
<evidence type="ECO:0000313" key="1">
    <source>
        <dbReference type="EMBL" id="CAB5226500.1"/>
    </source>
</evidence>
<reference evidence="1" key="1">
    <citation type="submission" date="2020-05" db="EMBL/GenBank/DDBJ databases">
        <authorList>
            <person name="Chiriac C."/>
            <person name="Salcher M."/>
            <person name="Ghai R."/>
            <person name="Kavagutti S V."/>
        </authorList>
    </citation>
    <scope>NUCLEOTIDE SEQUENCE</scope>
</reference>